<dbReference type="AlphaFoldDB" id="A0A2I1R8Y8"/>
<evidence type="ECO:0000256" key="5">
    <source>
        <dbReference type="SAM" id="Phobius"/>
    </source>
</evidence>
<comment type="caution">
    <text evidence="7">The sequence shown here is derived from an EMBL/GenBank/DDBJ whole genome shotgun (WGS) entry which is preliminary data.</text>
</comment>
<feature type="transmembrane region" description="Helical" evidence="5">
    <location>
        <begin position="285"/>
        <end position="301"/>
    </location>
</feature>
<name>A0A2I1R8Y8_9ACTN</name>
<dbReference type="InterPro" id="IPR007016">
    <property type="entry name" value="O-antigen_ligase-rel_domated"/>
</dbReference>
<dbReference type="GO" id="GO:0016020">
    <property type="term" value="C:membrane"/>
    <property type="evidence" value="ECO:0007669"/>
    <property type="project" value="UniProtKB-SubCell"/>
</dbReference>
<accession>A0A2I1R8Y8</accession>
<keyword evidence="2 5" id="KW-0812">Transmembrane</keyword>
<dbReference type="Proteomes" id="UP000234662">
    <property type="component" value="Unassembled WGS sequence"/>
</dbReference>
<protein>
    <recommendedName>
        <fullName evidence="6">O-antigen ligase-related domain-containing protein</fullName>
    </recommendedName>
</protein>
<evidence type="ECO:0000256" key="3">
    <source>
        <dbReference type="ARBA" id="ARBA00022989"/>
    </source>
</evidence>
<feature type="transmembrane region" description="Helical" evidence="5">
    <location>
        <begin position="107"/>
        <end position="128"/>
    </location>
</feature>
<feature type="transmembrane region" description="Helical" evidence="5">
    <location>
        <begin position="47"/>
        <end position="65"/>
    </location>
</feature>
<evidence type="ECO:0000256" key="1">
    <source>
        <dbReference type="ARBA" id="ARBA00004141"/>
    </source>
</evidence>
<proteinExistence type="predicted"/>
<keyword evidence="3 5" id="KW-1133">Transmembrane helix</keyword>
<sequence length="321" mass="36372">MIVSWVREYEAFETLTWTATGQVFYILAPALIALCVVNTASVKQLDFYVLILLARYALYFVLAFSSDLNLSNVWAISWSSSSSPFESSFAHDLLIIEAYFVFRNRKLLALISAAMTMLSLKRASFLLAPALIVGSRWLRSEKPASRRYLYALAVIGVASPFMVMYAYSPGFVEYVSDRFGIDMNTLTTGRLEIYQVVTGILPETTGFGSLNQMLLSFVDSQFGTQWNSLLHNDTLRVYLEVGIIGFAAYMCALVYLGRSSRIASVLITYTVFVLITSRLITHTSYWVVLFLVIALVERWIYERKVADHHEGSEIDHELQQR</sequence>
<evidence type="ECO:0000256" key="4">
    <source>
        <dbReference type="ARBA" id="ARBA00023136"/>
    </source>
</evidence>
<evidence type="ECO:0000256" key="2">
    <source>
        <dbReference type="ARBA" id="ARBA00022692"/>
    </source>
</evidence>
<comment type="subcellular location">
    <subcellularLocation>
        <location evidence="1">Membrane</location>
        <topology evidence="1">Multi-pass membrane protein</topology>
    </subcellularLocation>
</comment>
<feature type="transmembrane region" description="Helical" evidence="5">
    <location>
        <begin position="237"/>
        <end position="255"/>
    </location>
</feature>
<organism evidence="7 8">
    <name type="scientific">Gordonia terrae</name>
    <dbReference type="NCBI Taxonomy" id="2055"/>
    <lineage>
        <taxon>Bacteria</taxon>
        <taxon>Bacillati</taxon>
        <taxon>Actinomycetota</taxon>
        <taxon>Actinomycetes</taxon>
        <taxon>Mycobacteriales</taxon>
        <taxon>Gordoniaceae</taxon>
        <taxon>Gordonia</taxon>
    </lineage>
</organism>
<evidence type="ECO:0000259" key="6">
    <source>
        <dbReference type="Pfam" id="PF04932"/>
    </source>
</evidence>
<feature type="transmembrane region" description="Helical" evidence="5">
    <location>
        <begin position="148"/>
        <end position="167"/>
    </location>
</feature>
<feature type="transmembrane region" description="Helical" evidence="5">
    <location>
        <begin position="22"/>
        <end position="40"/>
    </location>
</feature>
<evidence type="ECO:0000313" key="8">
    <source>
        <dbReference type="Proteomes" id="UP000234662"/>
    </source>
</evidence>
<dbReference type="Pfam" id="PF04932">
    <property type="entry name" value="Wzy_C"/>
    <property type="match status" value="1"/>
</dbReference>
<evidence type="ECO:0000313" key="7">
    <source>
        <dbReference type="EMBL" id="PKZ65613.1"/>
    </source>
</evidence>
<gene>
    <name evidence="7" type="ORF">CYJ73_11100</name>
</gene>
<feature type="transmembrane region" description="Helical" evidence="5">
    <location>
        <begin position="262"/>
        <end position="279"/>
    </location>
</feature>
<dbReference type="EMBL" id="PKJC01000006">
    <property type="protein sequence ID" value="PKZ65613.1"/>
    <property type="molecule type" value="Genomic_DNA"/>
</dbReference>
<reference evidence="7 8" key="1">
    <citation type="submission" date="2017-12" db="EMBL/GenBank/DDBJ databases">
        <title>Phylogenetic diversity of female urinary microbiome.</title>
        <authorList>
            <person name="Thomas-White K."/>
            <person name="Wolfe A.J."/>
        </authorList>
    </citation>
    <scope>NUCLEOTIDE SEQUENCE [LARGE SCALE GENOMIC DNA]</scope>
    <source>
        <strain evidence="7 8">UMB0777</strain>
    </source>
</reference>
<keyword evidence="4 5" id="KW-0472">Membrane</keyword>
<feature type="domain" description="O-antigen ligase-related" evidence="6">
    <location>
        <begin position="108"/>
        <end position="250"/>
    </location>
</feature>